<organism evidence="1 2">
    <name type="scientific">Rhizobium lentis</name>
    <dbReference type="NCBI Taxonomy" id="1138194"/>
    <lineage>
        <taxon>Bacteria</taxon>
        <taxon>Pseudomonadati</taxon>
        <taxon>Pseudomonadota</taxon>
        <taxon>Alphaproteobacteria</taxon>
        <taxon>Hyphomicrobiales</taxon>
        <taxon>Rhizobiaceae</taxon>
        <taxon>Rhizobium/Agrobacterium group</taxon>
        <taxon>Rhizobium</taxon>
    </lineage>
</organism>
<gene>
    <name evidence="1" type="ORF">GGI59_004686</name>
</gene>
<proteinExistence type="predicted"/>
<dbReference type="AlphaFoldDB" id="A0A7W9CXA3"/>
<comment type="caution">
    <text evidence="1">The sequence shown here is derived from an EMBL/GenBank/DDBJ whole genome shotgun (WGS) entry which is preliminary data.</text>
</comment>
<dbReference type="Proteomes" id="UP000528824">
    <property type="component" value="Unassembled WGS sequence"/>
</dbReference>
<sequence>MIEAMSEAFQLLDLHRASGEPRLPRPRIEHLRN</sequence>
<evidence type="ECO:0000313" key="1">
    <source>
        <dbReference type="EMBL" id="MBB5562996.1"/>
    </source>
</evidence>
<keyword evidence="2" id="KW-1185">Reference proteome</keyword>
<evidence type="ECO:0000313" key="2">
    <source>
        <dbReference type="Proteomes" id="UP000528824"/>
    </source>
</evidence>
<dbReference type="EMBL" id="JACHBC010000010">
    <property type="protein sequence ID" value="MBB5562996.1"/>
    <property type="molecule type" value="Genomic_DNA"/>
</dbReference>
<reference evidence="1 2" key="1">
    <citation type="submission" date="2020-08" db="EMBL/GenBank/DDBJ databases">
        <title>Genomic Encyclopedia of Type Strains, Phase IV (KMG-V): Genome sequencing to study the core and pangenomes of soil and plant-associated prokaryotes.</title>
        <authorList>
            <person name="Whitman W."/>
        </authorList>
    </citation>
    <scope>NUCLEOTIDE SEQUENCE [LARGE SCALE GENOMIC DNA]</scope>
    <source>
        <strain evidence="1 2">SEMIA 4034</strain>
    </source>
</reference>
<protein>
    <submittedName>
        <fullName evidence="1">Uncharacterized protein</fullName>
    </submittedName>
</protein>
<name>A0A7W9CXA3_9HYPH</name>
<accession>A0A7W9CXA3</accession>